<dbReference type="RefSeq" id="WP_322936859.1">
    <property type="nucleotide sequence ID" value="NZ_CP141059.1"/>
</dbReference>
<dbReference type="InterPro" id="IPR036291">
    <property type="entry name" value="NAD(P)-bd_dom_sf"/>
</dbReference>
<keyword evidence="2" id="KW-0560">Oxidoreductase</keyword>
<evidence type="ECO:0000259" key="4">
    <source>
        <dbReference type="SMART" id="SM00822"/>
    </source>
</evidence>
<accession>A0ABZ0ZNW4</accession>
<dbReference type="InterPro" id="IPR002347">
    <property type="entry name" value="SDR_fam"/>
</dbReference>
<sequence length="285" mass="30401">MPSFVELQRRLARLSLDPIPSASSLLPGHAVPVAGKRILITGASSGVGRAAAVRLAGEGATVLAVARRADELDALTTEIAGRGGRAYSLPCDLTETDSIDALADDVITRYGGVDVLVNNAGHSIRRSAADTVERPFDHDRLMRLNYHASVRLTLNLLAPMRAQGGGQVINSSTWGVPGGLMPMFTAYHASKAALAAFSRSLQAEERRHGIVITSLHFPLMRTPMIAPTKGYDGRAALEPDDAARWVVHAVRHRPVEMTPAYASLLDVVGLVSPRLAERLVTAARP</sequence>
<dbReference type="Proteomes" id="UP001327225">
    <property type="component" value="Chromosome"/>
</dbReference>
<evidence type="ECO:0000256" key="2">
    <source>
        <dbReference type="ARBA" id="ARBA00023002"/>
    </source>
</evidence>
<gene>
    <name evidence="5" type="ORF">SHK19_16235</name>
</gene>
<evidence type="ECO:0000256" key="1">
    <source>
        <dbReference type="ARBA" id="ARBA00006484"/>
    </source>
</evidence>
<proteinExistence type="inferred from homology"/>
<dbReference type="InterPro" id="IPR057326">
    <property type="entry name" value="KR_dom"/>
</dbReference>
<dbReference type="CDD" id="cd05233">
    <property type="entry name" value="SDR_c"/>
    <property type="match status" value="1"/>
</dbReference>
<dbReference type="EMBL" id="CP141059">
    <property type="protein sequence ID" value="WQQ25504.1"/>
    <property type="molecule type" value="Genomic_DNA"/>
</dbReference>
<dbReference type="Gene3D" id="3.40.50.720">
    <property type="entry name" value="NAD(P)-binding Rossmann-like Domain"/>
    <property type="match status" value="1"/>
</dbReference>
<keyword evidence="6" id="KW-1185">Reference proteome</keyword>
<feature type="domain" description="Ketoreductase" evidence="4">
    <location>
        <begin position="36"/>
        <end position="220"/>
    </location>
</feature>
<dbReference type="PANTHER" id="PTHR44196:SF1">
    <property type="entry name" value="DEHYDROGENASE_REDUCTASE SDR FAMILY MEMBER 7B"/>
    <property type="match status" value="1"/>
</dbReference>
<reference evidence="6" key="1">
    <citation type="submission" date="2023-12" db="EMBL/GenBank/DDBJ databases">
        <title>Novel species in genus Nocardioides.</title>
        <authorList>
            <person name="Zhou H."/>
        </authorList>
    </citation>
    <scope>NUCLEOTIDE SEQUENCE [LARGE SCALE GENOMIC DNA]</scope>
    <source>
        <strain evidence="6">HM61</strain>
    </source>
</reference>
<organism evidence="5 6">
    <name type="scientific">Nocardioides bizhenqiangii</name>
    <dbReference type="NCBI Taxonomy" id="3095076"/>
    <lineage>
        <taxon>Bacteria</taxon>
        <taxon>Bacillati</taxon>
        <taxon>Actinomycetota</taxon>
        <taxon>Actinomycetes</taxon>
        <taxon>Propionibacteriales</taxon>
        <taxon>Nocardioidaceae</taxon>
        <taxon>Nocardioides</taxon>
    </lineage>
</organism>
<dbReference type="SUPFAM" id="SSF51735">
    <property type="entry name" value="NAD(P)-binding Rossmann-fold domains"/>
    <property type="match status" value="1"/>
</dbReference>
<dbReference type="Pfam" id="PF00106">
    <property type="entry name" value="adh_short"/>
    <property type="match status" value="1"/>
</dbReference>
<name>A0ABZ0ZNW4_9ACTN</name>
<evidence type="ECO:0000313" key="6">
    <source>
        <dbReference type="Proteomes" id="UP001327225"/>
    </source>
</evidence>
<comment type="similarity">
    <text evidence="1 3">Belongs to the short-chain dehydrogenases/reductases (SDR) family.</text>
</comment>
<dbReference type="PRINTS" id="PR00081">
    <property type="entry name" value="GDHRDH"/>
</dbReference>
<dbReference type="PANTHER" id="PTHR44196">
    <property type="entry name" value="DEHYDROGENASE/REDUCTASE SDR FAMILY MEMBER 7B"/>
    <property type="match status" value="1"/>
</dbReference>
<protein>
    <submittedName>
        <fullName evidence="5">SDR family NAD(P)-dependent oxidoreductase</fullName>
    </submittedName>
</protein>
<dbReference type="PRINTS" id="PR00080">
    <property type="entry name" value="SDRFAMILY"/>
</dbReference>
<evidence type="ECO:0000256" key="3">
    <source>
        <dbReference type="RuleBase" id="RU000363"/>
    </source>
</evidence>
<evidence type="ECO:0000313" key="5">
    <source>
        <dbReference type="EMBL" id="WQQ25504.1"/>
    </source>
</evidence>
<dbReference type="SMART" id="SM00822">
    <property type="entry name" value="PKS_KR"/>
    <property type="match status" value="1"/>
</dbReference>